<accession>A0ABW5TRU2</accession>
<comment type="caution">
    <text evidence="2">The sequence shown here is derived from an EMBL/GenBank/DDBJ whole genome shotgun (WGS) entry which is preliminary data.</text>
</comment>
<gene>
    <name evidence="2" type="ORF">ACFSSE_09790</name>
</gene>
<keyword evidence="3" id="KW-1185">Reference proteome</keyword>
<evidence type="ECO:0000313" key="3">
    <source>
        <dbReference type="Proteomes" id="UP001597546"/>
    </source>
</evidence>
<reference evidence="3" key="1">
    <citation type="journal article" date="2019" name="Int. J. Syst. Evol. Microbiol.">
        <title>The Global Catalogue of Microorganisms (GCM) 10K type strain sequencing project: providing services to taxonomists for standard genome sequencing and annotation.</title>
        <authorList>
            <consortium name="The Broad Institute Genomics Platform"/>
            <consortium name="The Broad Institute Genome Sequencing Center for Infectious Disease"/>
            <person name="Wu L."/>
            <person name="Ma J."/>
        </authorList>
    </citation>
    <scope>NUCLEOTIDE SEQUENCE [LARGE SCALE GENOMIC DNA]</scope>
    <source>
        <strain evidence="3">KCTC 42456</strain>
    </source>
</reference>
<name>A0ABW5TRU2_9SPHI</name>
<dbReference type="InterPro" id="IPR037107">
    <property type="entry name" value="Put_OMP_sf"/>
</dbReference>
<dbReference type="Pfam" id="PF09982">
    <property type="entry name" value="LpxR"/>
    <property type="match status" value="1"/>
</dbReference>
<dbReference type="EMBL" id="JBHULV010000028">
    <property type="protein sequence ID" value="MFD2731997.1"/>
    <property type="molecule type" value="Genomic_DNA"/>
</dbReference>
<keyword evidence="1" id="KW-0732">Signal</keyword>
<evidence type="ECO:0000256" key="1">
    <source>
        <dbReference type="SAM" id="SignalP"/>
    </source>
</evidence>
<feature type="signal peptide" evidence="1">
    <location>
        <begin position="1"/>
        <end position="19"/>
    </location>
</feature>
<proteinExistence type="predicted"/>
<dbReference type="RefSeq" id="WP_379043852.1">
    <property type="nucleotide sequence ID" value="NZ_JBHSKW010000032.1"/>
</dbReference>
<dbReference type="InterPro" id="IPR018707">
    <property type="entry name" value="LpxR"/>
</dbReference>
<dbReference type="Gene3D" id="2.40.128.140">
    <property type="entry name" value="Outer membrane protein"/>
    <property type="match status" value="1"/>
</dbReference>
<protein>
    <submittedName>
        <fullName evidence="2">Lipid A deacylase LpxR family protein</fullName>
    </submittedName>
</protein>
<sequence length="314" mass="36001">MRFLFFISFLILLTFNTAAQNNFYKSELGFKSENDAYLGTKQDRYYTNGLFISFKQAFENKRDTSTKKIWSVSLGQEMYNAFSGQVTAIENIDRPFTAYLYLGGSLQWLKKNENSVKIETQIGTIGPDAQGEELQTFLHETVGFYPISGWQFQLNNEIGFNAVANFHYFLTRNKSKNLDLSLPIKANLGNTYSGLNVGILVRTGSLNPFYHSVATQSNVATKQQQNLKPQEFYFYLKPSLNFVAYNATIQGGLFRDDKGPVSFNPKRFVLAQDIGIAYAKNRWTANFTVVFKTKEIENLRKSEQYGSLDLYYRF</sequence>
<feature type="chain" id="PRO_5047502810" evidence="1">
    <location>
        <begin position="20"/>
        <end position="314"/>
    </location>
</feature>
<dbReference type="Proteomes" id="UP001597546">
    <property type="component" value="Unassembled WGS sequence"/>
</dbReference>
<organism evidence="2 3">
    <name type="scientific">Pedobacter alpinus</name>
    <dbReference type="NCBI Taxonomy" id="1590643"/>
    <lineage>
        <taxon>Bacteria</taxon>
        <taxon>Pseudomonadati</taxon>
        <taxon>Bacteroidota</taxon>
        <taxon>Sphingobacteriia</taxon>
        <taxon>Sphingobacteriales</taxon>
        <taxon>Sphingobacteriaceae</taxon>
        <taxon>Pedobacter</taxon>
    </lineage>
</organism>
<evidence type="ECO:0000313" key="2">
    <source>
        <dbReference type="EMBL" id="MFD2731997.1"/>
    </source>
</evidence>